<feature type="compositionally biased region" description="Basic and acidic residues" evidence="2">
    <location>
        <begin position="228"/>
        <end position="284"/>
    </location>
</feature>
<feature type="signal peptide" evidence="3">
    <location>
        <begin position="1"/>
        <end position="24"/>
    </location>
</feature>
<feature type="chain" id="PRO_5045048094" evidence="3">
    <location>
        <begin position="25"/>
        <end position="438"/>
    </location>
</feature>
<feature type="domain" description="M23ase beta-sheet core" evidence="4">
    <location>
        <begin position="338"/>
        <end position="431"/>
    </location>
</feature>
<dbReference type="Gene3D" id="2.70.70.10">
    <property type="entry name" value="Glucose Permease (Domain IIA)"/>
    <property type="match status" value="1"/>
</dbReference>
<evidence type="ECO:0000256" key="1">
    <source>
        <dbReference type="SAM" id="Coils"/>
    </source>
</evidence>
<protein>
    <submittedName>
        <fullName evidence="5">Murein hydrolase activator EnvC</fullName>
    </submittedName>
</protein>
<dbReference type="GO" id="GO:0016787">
    <property type="term" value="F:hydrolase activity"/>
    <property type="evidence" value="ECO:0007669"/>
    <property type="project" value="UniProtKB-KW"/>
</dbReference>
<evidence type="ECO:0000313" key="6">
    <source>
        <dbReference type="Proteomes" id="UP000638570"/>
    </source>
</evidence>
<name>A0ABS1QVY1_9GAMM</name>
<gene>
    <name evidence="5" type="ORF">JKV55_17120</name>
</gene>
<dbReference type="InterPro" id="IPR016047">
    <property type="entry name" value="M23ase_b-sheet_dom"/>
</dbReference>
<dbReference type="CDD" id="cd12797">
    <property type="entry name" value="M23_peptidase"/>
    <property type="match status" value="1"/>
</dbReference>
<keyword evidence="1" id="KW-0175">Coiled coil</keyword>
<evidence type="ECO:0000256" key="2">
    <source>
        <dbReference type="SAM" id="MobiDB-lite"/>
    </source>
</evidence>
<evidence type="ECO:0000259" key="4">
    <source>
        <dbReference type="Pfam" id="PF01551"/>
    </source>
</evidence>
<dbReference type="PANTHER" id="PTHR21666:SF270">
    <property type="entry name" value="MUREIN HYDROLASE ACTIVATOR ENVC"/>
    <property type="match status" value="1"/>
</dbReference>
<accession>A0ABS1QVY1</accession>
<feature type="region of interest" description="Disordered" evidence="2">
    <location>
        <begin position="228"/>
        <end position="306"/>
    </location>
</feature>
<dbReference type="Pfam" id="PF01551">
    <property type="entry name" value="Peptidase_M23"/>
    <property type="match status" value="1"/>
</dbReference>
<dbReference type="SUPFAM" id="SSF51261">
    <property type="entry name" value="Duplicated hybrid motif"/>
    <property type="match status" value="1"/>
</dbReference>
<dbReference type="Proteomes" id="UP000638570">
    <property type="component" value="Unassembled WGS sequence"/>
</dbReference>
<proteinExistence type="predicted"/>
<dbReference type="EMBL" id="JAERTZ010000030">
    <property type="protein sequence ID" value="MBL1379029.1"/>
    <property type="molecule type" value="Genomic_DNA"/>
</dbReference>
<feature type="coiled-coil region" evidence="1">
    <location>
        <begin position="30"/>
        <end position="106"/>
    </location>
</feature>
<dbReference type="InterPro" id="IPR050570">
    <property type="entry name" value="Cell_wall_metabolism_enzyme"/>
</dbReference>
<comment type="caution">
    <text evidence="5">The sequence shown here is derived from an EMBL/GenBank/DDBJ whole genome shotgun (WGS) entry which is preliminary data.</text>
</comment>
<sequence length="438" mass="48920">MGRQRLITSLLLSTGLMAGAFAWADDGAELKKVQGQIAGQRQDVQQQQKQVKELQQQLAKDEKAISALARELNQTRNRLTELEVNLARLDREHGELNQQSERQQRLLAEQLRAAYQNGRHDYLKLLLNGQDSTDIDRLLHYYAHLNQARAAALKELAQTREQLADNRRQAEQSRQQLNQLLARQQGEQQKLNDQQAKRSDTLKKLNASLEQGNQRLTSLQQSANQLERQIKAAQERAAREQAAREKAERERLERERLARERAEREQAAGRERLAQERAEREQAPRRQSAPSGGGSGRTPVVAPATGSFGGLAKGSLPWPLNGQLIHRFGARRTGELSWKGLLIGGRPGQEVKAVANGQVVYADWLNGFGMVMVIDHGKGYLSLYGHNQSLLKGPGDKVSAGQAVALSGESGGQSQPGLYFEIRYQGQAIDPQPWLARR</sequence>
<evidence type="ECO:0000256" key="3">
    <source>
        <dbReference type="SAM" id="SignalP"/>
    </source>
</evidence>
<keyword evidence="6" id="KW-1185">Reference proteome</keyword>
<keyword evidence="3" id="KW-0732">Signal</keyword>
<dbReference type="InterPro" id="IPR011055">
    <property type="entry name" value="Dup_hybrid_motif"/>
</dbReference>
<evidence type="ECO:0000313" key="5">
    <source>
        <dbReference type="EMBL" id="MBL1379029.1"/>
    </source>
</evidence>
<dbReference type="Gene3D" id="6.10.250.3150">
    <property type="match status" value="1"/>
</dbReference>
<keyword evidence="5" id="KW-0378">Hydrolase</keyword>
<organism evidence="5 6">
    <name type="scientific">Zobellella iuensis</name>
    <dbReference type="NCBI Taxonomy" id="2803811"/>
    <lineage>
        <taxon>Bacteria</taxon>
        <taxon>Pseudomonadati</taxon>
        <taxon>Pseudomonadota</taxon>
        <taxon>Gammaproteobacteria</taxon>
        <taxon>Aeromonadales</taxon>
        <taxon>Aeromonadaceae</taxon>
        <taxon>Zobellella</taxon>
    </lineage>
</organism>
<dbReference type="PANTHER" id="PTHR21666">
    <property type="entry name" value="PEPTIDASE-RELATED"/>
    <property type="match status" value="1"/>
</dbReference>
<reference evidence="6" key="1">
    <citation type="submission" date="2021-01" db="EMBL/GenBank/DDBJ databases">
        <title>Genome public.</title>
        <authorList>
            <person name="Liu C."/>
            <person name="Sun Q."/>
        </authorList>
    </citation>
    <scope>NUCLEOTIDE SEQUENCE [LARGE SCALE GENOMIC DNA]</scope>
    <source>
        <strain evidence="6">CGMCC 1.18722</strain>
    </source>
</reference>